<keyword evidence="1" id="KW-1133">Transmembrane helix</keyword>
<keyword evidence="1" id="KW-0812">Transmembrane</keyword>
<feature type="transmembrane region" description="Helical" evidence="1">
    <location>
        <begin position="109"/>
        <end position="135"/>
    </location>
</feature>
<dbReference type="STRING" id="1802319.A2928_04785"/>
<feature type="transmembrane region" description="Helical" evidence="1">
    <location>
        <begin position="49"/>
        <end position="69"/>
    </location>
</feature>
<feature type="transmembrane region" description="Helical" evidence="1">
    <location>
        <begin position="20"/>
        <end position="37"/>
    </location>
</feature>
<evidence type="ECO:0000313" key="2">
    <source>
        <dbReference type="EMBL" id="OHA34205.1"/>
    </source>
</evidence>
<proteinExistence type="predicted"/>
<sequence length="137" mass="15789">MSNSNNKTAQNIQLSGLQKLDHFILGLDIALLGWTVVNTDWIPQHNVYVIWLVGIFWALIILSIIAGITRQIFIAEFLRFDDMHHDFQQNGNQENREKARKQMDFTDKIYRYFGLASIALLVIALMLLAGIKLFILL</sequence>
<reference evidence="2 3" key="1">
    <citation type="journal article" date="2016" name="Nat. Commun.">
        <title>Thousands of microbial genomes shed light on interconnected biogeochemical processes in an aquifer system.</title>
        <authorList>
            <person name="Anantharaman K."/>
            <person name="Brown C.T."/>
            <person name="Hug L.A."/>
            <person name="Sharon I."/>
            <person name="Castelle C.J."/>
            <person name="Probst A.J."/>
            <person name="Thomas B.C."/>
            <person name="Singh A."/>
            <person name="Wilkins M.J."/>
            <person name="Karaoz U."/>
            <person name="Brodie E.L."/>
            <person name="Williams K.H."/>
            <person name="Hubbard S.S."/>
            <person name="Banfield J.F."/>
        </authorList>
    </citation>
    <scope>NUCLEOTIDE SEQUENCE [LARGE SCALE GENOMIC DNA]</scope>
</reference>
<dbReference type="EMBL" id="MHRX01000014">
    <property type="protein sequence ID" value="OHA34205.1"/>
    <property type="molecule type" value="Genomic_DNA"/>
</dbReference>
<evidence type="ECO:0000313" key="3">
    <source>
        <dbReference type="Proteomes" id="UP000176221"/>
    </source>
</evidence>
<evidence type="ECO:0000256" key="1">
    <source>
        <dbReference type="SAM" id="Phobius"/>
    </source>
</evidence>
<accession>A0A1G2NDL7</accession>
<organism evidence="2 3">
    <name type="scientific">Candidatus Taylorbacteria bacterium RIFCSPLOWO2_01_FULL_45_15b</name>
    <dbReference type="NCBI Taxonomy" id="1802319"/>
    <lineage>
        <taxon>Bacteria</taxon>
        <taxon>Candidatus Tayloriibacteriota</taxon>
    </lineage>
</organism>
<name>A0A1G2NDL7_9BACT</name>
<dbReference type="Proteomes" id="UP000176221">
    <property type="component" value="Unassembled WGS sequence"/>
</dbReference>
<dbReference type="AlphaFoldDB" id="A0A1G2NDL7"/>
<protein>
    <submittedName>
        <fullName evidence="2">Uncharacterized protein</fullName>
    </submittedName>
</protein>
<keyword evidence="1" id="KW-0472">Membrane</keyword>
<comment type="caution">
    <text evidence="2">The sequence shown here is derived from an EMBL/GenBank/DDBJ whole genome shotgun (WGS) entry which is preliminary data.</text>
</comment>
<gene>
    <name evidence="2" type="ORF">A2928_04785</name>
</gene>